<dbReference type="GO" id="GO:0006351">
    <property type="term" value="P:DNA-templated transcription"/>
    <property type="evidence" value="ECO:0007669"/>
    <property type="project" value="InterPro"/>
</dbReference>
<protein>
    <submittedName>
        <fullName evidence="8">Fungal-specific transcription factor domain-domain-containing protein</fullName>
    </submittedName>
</protein>
<keyword evidence="9" id="KW-1185">Reference proteome</keyword>
<dbReference type="PANTHER" id="PTHR31668">
    <property type="entry name" value="GLUCOSE TRANSPORT TRANSCRIPTION REGULATOR RGT1-RELATED-RELATED"/>
    <property type="match status" value="1"/>
</dbReference>
<dbReference type="InParanoid" id="A0A1Y2B017"/>
<dbReference type="CDD" id="cd12148">
    <property type="entry name" value="fungal_TF_MHR"/>
    <property type="match status" value="1"/>
</dbReference>
<feature type="compositionally biased region" description="Low complexity" evidence="6">
    <location>
        <begin position="468"/>
        <end position="479"/>
    </location>
</feature>
<keyword evidence="2" id="KW-0805">Transcription regulation</keyword>
<dbReference type="PANTHER" id="PTHR31668:SF26">
    <property type="entry name" value="GLUCOSE TRANSPORT TRANSCRIPTION REGULATOR RGT1-RELATED"/>
    <property type="match status" value="1"/>
</dbReference>
<evidence type="ECO:0000256" key="1">
    <source>
        <dbReference type="ARBA" id="ARBA00022723"/>
    </source>
</evidence>
<dbReference type="Pfam" id="PF04082">
    <property type="entry name" value="Fungal_trans"/>
    <property type="match status" value="1"/>
</dbReference>
<evidence type="ECO:0000256" key="4">
    <source>
        <dbReference type="ARBA" id="ARBA00023163"/>
    </source>
</evidence>
<dbReference type="GO" id="GO:0003677">
    <property type="term" value="F:DNA binding"/>
    <property type="evidence" value="ECO:0007669"/>
    <property type="project" value="UniProtKB-KW"/>
</dbReference>
<gene>
    <name evidence="8" type="ORF">BCR39DRAFT_535937</name>
</gene>
<organism evidence="8 9">
    <name type="scientific">Naematelia encephala</name>
    <dbReference type="NCBI Taxonomy" id="71784"/>
    <lineage>
        <taxon>Eukaryota</taxon>
        <taxon>Fungi</taxon>
        <taxon>Dikarya</taxon>
        <taxon>Basidiomycota</taxon>
        <taxon>Agaricomycotina</taxon>
        <taxon>Tremellomycetes</taxon>
        <taxon>Tremellales</taxon>
        <taxon>Naemateliaceae</taxon>
        <taxon>Naematelia</taxon>
    </lineage>
</organism>
<keyword evidence="1" id="KW-0479">Metal-binding</keyword>
<dbReference type="STRING" id="71784.A0A1Y2B017"/>
<feature type="region of interest" description="Disordered" evidence="6">
    <location>
        <begin position="456"/>
        <end position="479"/>
    </location>
</feature>
<dbReference type="EMBL" id="MCFC01000033">
    <property type="protein sequence ID" value="ORY28188.1"/>
    <property type="molecule type" value="Genomic_DNA"/>
</dbReference>
<comment type="caution">
    <text evidence="8">The sequence shown here is derived from an EMBL/GenBank/DDBJ whole genome shotgun (WGS) entry which is preliminary data.</text>
</comment>
<evidence type="ECO:0000256" key="3">
    <source>
        <dbReference type="ARBA" id="ARBA00023125"/>
    </source>
</evidence>
<keyword evidence="4" id="KW-0804">Transcription</keyword>
<feature type="compositionally biased region" description="Polar residues" evidence="6">
    <location>
        <begin position="458"/>
        <end position="467"/>
    </location>
</feature>
<evidence type="ECO:0000256" key="5">
    <source>
        <dbReference type="ARBA" id="ARBA00023242"/>
    </source>
</evidence>
<dbReference type="SMART" id="SM00906">
    <property type="entry name" value="Fungal_trans"/>
    <property type="match status" value="1"/>
</dbReference>
<reference evidence="8 9" key="1">
    <citation type="submission" date="2016-07" db="EMBL/GenBank/DDBJ databases">
        <title>Pervasive Adenine N6-methylation of Active Genes in Fungi.</title>
        <authorList>
            <consortium name="DOE Joint Genome Institute"/>
            <person name="Mondo S.J."/>
            <person name="Dannebaum R.O."/>
            <person name="Kuo R.C."/>
            <person name="Labutti K."/>
            <person name="Haridas S."/>
            <person name="Kuo A."/>
            <person name="Salamov A."/>
            <person name="Ahrendt S.R."/>
            <person name="Lipzen A."/>
            <person name="Sullivan W."/>
            <person name="Andreopoulos W.B."/>
            <person name="Clum A."/>
            <person name="Lindquist E."/>
            <person name="Daum C."/>
            <person name="Ramamoorthy G.K."/>
            <person name="Gryganskyi A."/>
            <person name="Culley D."/>
            <person name="Magnuson J.K."/>
            <person name="James T.Y."/>
            <person name="O'Malley M.A."/>
            <person name="Stajich J.E."/>
            <person name="Spatafora J.W."/>
            <person name="Visel A."/>
            <person name="Grigoriev I.V."/>
        </authorList>
    </citation>
    <scope>NUCLEOTIDE SEQUENCE [LARGE SCALE GENOMIC DNA]</scope>
    <source>
        <strain evidence="8 9">68-887.2</strain>
    </source>
</reference>
<dbReference type="InterPro" id="IPR050797">
    <property type="entry name" value="Carb_Metab_Trans_Reg"/>
</dbReference>
<feature type="domain" description="Xylanolytic transcriptional activator regulatory" evidence="7">
    <location>
        <begin position="174"/>
        <end position="247"/>
    </location>
</feature>
<dbReference type="InterPro" id="IPR007219">
    <property type="entry name" value="XnlR_reg_dom"/>
</dbReference>
<sequence>MDQLHFNSVYSGERFVLVTADDDTSLGPHDTSSSRRPANLAAKHSSTEERIASQLVSESVLENLINLYRMRIIPVNPIVSISETVGLFPWIRKPHLDSIPPTPLPRLLRLIVCSVPAQWRAVPKEIRESLHVTLQSQMDGGGGSALMRTSSLGNVQTLLVLAISLEVLRTRRESWLTVGLAIRMAQEIGLHREMPDYAVPIGQRNRRKRVWAACQITDAWYALTSGLPLTINPGDCDVGSPSPFPDHALPGQEDEDRCFETHIHLWQLSLILGRTMRAVCDSGGLAFTSDAVLYQIERDLVDRELEFPSEEELPAFGEFDRGNTNILKLVSVCIEGILHRAFLQPARPIPAHITFRPSTARWIRLVRRSAEAIHWLSKKEGIFYLDVWHIVVYSLVVCTIIQTHDYLTSGNTSTRESLQLANKVVQSWAKSSDGEHPRKRAKIASQLGALISAVVASRPQNTENPRPSTSSSSSGLSVSPTATALFTSQQQLRPELYVQQQQQPQQRQQHQQQQQEQQLQQPEPSDVNFRTFSFDSEMGPLVEGSIWDLLNSDAPSVFPTEHAA</sequence>
<evidence type="ECO:0000256" key="2">
    <source>
        <dbReference type="ARBA" id="ARBA00023015"/>
    </source>
</evidence>
<keyword evidence="5" id="KW-0539">Nucleus</keyword>
<proteinExistence type="predicted"/>
<dbReference type="AlphaFoldDB" id="A0A1Y2B017"/>
<evidence type="ECO:0000313" key="9">
    <source>
        <dbReference type="Proteomes" id="UP000193986"/>
    </source>
</evidence>
<dbReference type="GO" id="GO:0008270">
    <property type="term" value="F:zinc ion binding"/>
    <property type="evidence" value="ECO:0007669"/>
    <property type="project" value="InterPro"/>
</dbReference>
<dbReference type="OrthoDB" id="2561731at2759"/>
<evidence type="ECO:0000256" key="6">
    <source>
        <dbReference type="SAM" id="MobiDB-lite"/>
    </source>
</evidence>
<name>A0A1Y2B017_9TREE</name>
<evidence type="ECO:0000259" key="7">
    <source>
        <dbReference type="SMART" id="SM00906"/>
    </source>
</evidence>
<feature type="compositionally biased region" description="Low complexity" evidence="6">
    <location>
        <begin position="497"/>
        <end position="523"/>
    </location>
</feature>
<keyword evidence="3" id="KW-0238">DNA-binding</keyword>
<dbReference type="Proteomes" id="UP000193986">
    <property type="component" value="Unassembled WGS sequence"/>
</dbReference>
<evidence type="ECO:0000313" key="8">
    <source>
        <dbReference type="EMBL" id="ORY28188.1"/>
    </source>
</evidence>
<feature type="region of interest" description="Disordered" evidence="6">
    <location>
        <begin position="497"/>
        <end position="531"/>
    </location>
</feature>
<accession>A0A1Y2B017</accession>